<dbReference type="Proteomes" id="UP000233469">
    <property type="component" value="Unassembled WGS sequence"/>
</dbReference>
<dbReference type="EMBL" id="LLXL01006601">
    <property type="protein sequence ID" value="PKK55886.1"/>
    <property type="molecule type" value="Genomic_DNA"/>
</dbReference>
<gene>
    <name evidence="1" type="ORF">RhiirC2_644064</name>
</gene>
<organism evidence="1 2">
    <name type="scientific">Rhizophagus irregularis</name>
    <dbReference type="NCBI Taxonomy" id="588596"/>
    <lineage>
        <taxon>Eukaryota</taxon>
        <taxon>Fungi</taxon>
        <taxon>Fungi incertae sedis</taxon>
        <taxon>Mucoromycota</taxon>
        <taxon>Glomeromycotina</taxon>
        <taxon>Glomeromycetes</taxon>
        <taxon>Glomerales</taxon>
        <taxon>Glomeraceae</taxon>
        <taxon>Rhizophagus</taxon>
    </lineage>
</organism>
<protein>
    <submittedName>
        <fullName evidence="1">Uncharacterized protein</fullName>
    </submittedName>
</protein>
<reference evidence="1 2" key="2">
    <citation type="submission" date="2017-10" db="EMBL/GenBank/DDBJ databases">
        <title>Extensive intraspecific genome diversity in a model arbuscular mycorrhizal fungus.</title>
        <authorList>
            <person name="Chen E.C.H."/>
            <person name="Morin E."/>
            <person name="Baudet D."/>
            <person name="Noel J."/>
            <person name="Ndikumana S."/>
            <person name="Charron P."/>
            <person name="St-Onge C."/>
            <person name="Giorgi J."/>
            <person name="Grigoriev I.V."/>
            <person name="Roux C."/>
            <person name="Martin F.M."/>
            <person name="Corradi N."/>
        </authorList>
    </citation>
    <scope>NUCLEOTIDE SEQUENCE [LARGE SCALE GENOMIC DNA]</scope>
    <source>
        <strain evidence="1 2">C2</strain>
    </source>
</reference>
<dbReference type="VEuPathDB" id="FungiDB:RhiirA1_37963"/>
<comment type="caution">
    <text evidence="1">The sequence shown here is derived from an EMBL/GenBank/DDBJ whole genome shotgun (WGS) entry which is preliminary data.</text>
</comment>
<dbReference type="AlphaFoldDB" id="A0A2N1M2N6"/>
<evidence type="ECO:0000313" key="2">
    <source>
        <dbReference type="Proteomes" id="UP000233469"/>
    </source>
</evidence>
<feature type="non-terminal residue" evidence="1">
    <location>
        <position position="1"/>
    </location>
</feature>
<reference evidence="1 2" key="1">
    <citation type="submission" date="2016-04" db="EMBL/GenBank/DDBJ databases">
        <title>Genome analyses suggest a sexual origin of heterokaryosis in a supposedly ancient asexual fungus.</title>
        <authorList>
            <person name="Ropars J."/>
            <person name="Sedzielewska K."/>
            <person name="Noel J."/>
            <person name="Charron P."/>
            <person name="Farinelli L."/>
            <person name="Marton T."/>
            <person name="Kruger M."/>
            <person name="Pelin A."/>
            <person name="Brachmann A."/>
            <person name="Corradi N."/>
        </authorList>
    </citation>
    <scope>NUCLEOTIDE SEQUENCE [LARGE SCALE GENOMIC DNA]</scope>
    <source>
        <strain evidence="1 2">C2</strain>
    </source>
</reference>
<feature type="non-terminal residue" evidence="1">
    <location>
        <position position="61"/>
    </location>
</feature>
<evidence type="ECO:0000313" key="1">
    <source>
        <dbReference type="EMBL" id="PKK55886.1"/>
    </source>
</evidence>
<proteinExistence type="predicted"/>
<accession>A0A2N1M2N6</accession>
<name>A0A2N1M2N6_9GLOM</name>
<sequence length="61" mass="7191">FISRDTFNGIIEHYIGNLPMSKQEKALINFNFLNKIKEVLLNPKNNTISNKNTHSWIKKKF</sequence>